<dbReference type="Pfam" id="PF18599">
    <property type="entry name" value="LCIB_C_CA"/>
    <property type="match status" value="1"/>
</dbReference>
<organism evidence="3 4">
    <name type="scientific">Triparma strigata</name>
    <dbReference type="NCBI Taxonomy" id="1606541"/>
    <lineage>
        <taxon>Eukaryota</taxon>
        <taxon>Sar</taxon>
        <taxon>Stramenopiles</taxon>
        <taxon>Ochrophyta</taxon>
        <taxon>Bolidophyceae</taxon>
        <taxon>Parmales</taxon>
        <taxon>Triparmaceae</taxon>
        <taxon>Triparma</taxon>
    </lineage>
</organism>
<evidence type="ECO:0000256" key="1">
    <source>
        <dbReference type="SAM" id="MobiDB-lite"/>
    </source>
</evidence>
<feature type="compositionally biased region" description="Polar residues" evidence="1">
    <location>
        <begin position="38"/>
        <end position="47"/>
    </location>
</feature>
<dbReference type="Proteomes" id="UP001165085">
    <property type="component" value="Unassembled WGS sequence"/>
</dbReference>
<gene>
    <name evidence="3" type="ORF">TrST_g14140</name>
</gene>
<dbReference type="EMBL" id="BRXY01000136">
    <property type="protein sequence ID" value="GMH69967.1"/>
    <property type="molecule type" value="Genomic_DNA"/>
</dbReference>
<evidence type="ECO:0000313" key="3">
    <source>
        <dbReference type="EMBL" id="GMH69967.1"/>
    </source>
</evidence>
<proteinExistence type="predicted"/>
<dbReference type="OrthoDB" id="38305at2759"/>
<dbReference type="InterPro" id="IPR040703">
    <property type="entry name" value="LCIB/C_CA"/>
</dbReference>
<feature type="domain" description="Limiting CO2-inducible protein B/C beta carbonyic anhydrase" evidence="2">
    <location>
        <begin position="78"/>
        <end position="331"/>
    </location>
</feature>
<dbReference type="PANTHER" id="PTHR38016:SF1">
    <property type="entry name" value="LIMITING CO2-INDUCIBLE PROTEIN B_C BETA CARBONYIC ANHYDRASE DOMAIN-CONTAINING PROTEIN"/>
    <property type="match status" value="1"/>
</dbReference>
<accession>A0A9W7AIE1</accession>
<keyword evidence="4" id="KW-1185">Reference proteome</keyword>
<reference evidence="4" key="1">
    <citation type="journal article" date="2023" name="Commun. Biol.">
        <title>Genome analysis of Parmales, the sister group of diatoms, reveals the evolutionary specialization of diatoms from phago-mixotrophs to photoautotrophs.</title>
        <authorList>
            <person name="Ban H."/>
            <person name="Sato S."/>
            <person name="Yoshikawa S."/>
            <person name="Yamada K."/>
            <person name="Nakamura Y."/>
            <person name="Ichinomiya M."/>
            <person name="Sato N."/>
            <person name="Blanc-Mathieu R."/>
            <person name="Endo H."/>
            <person name="Kuwata A."/>
            <person name="Ogata H."/>
        </authorList>
    </citation>
    <scope>NUCLEOTIDE SEQUENCE [LARGE SCALE GENOMIC DNA]</scope>
    <source>
        <strain evidence="4">NIES 3701</strain>
    </source>
</reference>
<comment type="caution">
    <text evidence="3">The sequence shown here is derived from an EMBL/GenBank/DDBJ whole genome shotgun (WGS) entry which is preliminary data.</text>
</comment>
<protein>
    <recommendedName>
        <fullName evidence="2">Limiting CO2-inducible protein B/C beta carbonyic anhydrase domain-containing protein</fullName>
    </recommendedName>
</protein>
<evidence type="ECO:0000313" key="4">
    <source>
        <dbReference type="Proteomes" id="UP001165085"/>
    </source>
</evidence>
<dbReference type="PANTHER" id="PTHR38016">
    <property type="entry name" value="UNNAMED PRODUCT"/>
    <property type="match status" value="1"/>
</dbReference>
<name>A0A9W7AIE1_9STRA</name>
<feature type="region of interest" description="Disordered" evidence="1">
    <location>
        <begin position="30"/>
        <end position="55"/>
    </location>
</feature>
<evidence type="ECO:0000259" key="2">
    <source>
        <dbReference type="Pfam" id="PF18599"/>
    </source>
</evidence>
<dbReference type="AlphaFoldDB" id="A0A9W7AIE1"/>
<sequence length="356" mass="38041">MILYCSEEDTTPSQNSLTENNNNMSTFMTGLGSMLGRKSQSPPSAKTSGPKVDSYSAGSQEAFDLSHHSALLQAFPNALPVSVFKSRVKHMLKCKGMDATTTLLSTSFCCDEVNRSFESAMASDFSGHSFNLGGLSGFPFAGTVGIGAMASHIPKDGSAFIIYGPHVGFANTHDVGKVERKGIAEPNGCCGSAIAAMNSICQEHKTCWQNKSPKKGKRLSPFKGKAKNPSLPPLVDIQQYHVCQQVTSAVDIEASSSSILLKSSPSVSLNQTTLPTAVYDAITPDVDFLLGTTSPQPSLLKKALNLALIGGILINTAPEHQDYFLPLRFELFNPQQTAIANLLPELQNFDSDAESN</sequence>